<gene>
    <name evidence="3" type="ORF">C8D97_11458</name>
</gene>
<protein>
    <submittedName>
        <fullName evidence="3">Hydrogenase/urease accessory protein HupE</fullName>
    </submittedName>
</protein>
<sequence length="398" mass="44570">MRFFQQTLFTVSLYFALSTASLFCNSLSAHEFSTAQLSLKADADNNHHGFIALRLQDLQQQVGVDRNNDGKLTWQETLTSLPDIHNYLTANLQFKQATPCAISWQDSAKLMTSYDETLLRLPLSIQCATSDSIQVSYQAFFARLPQHKLLINWRTEQSEQSSVQQQILSQQKTSFEFSYEPQTAWDTFNFYWQQGVIHIWIGLDHILFLLALILPLAGYQSSRRIANKTASSTVQTAASTNDDRSLLQLLKHVAWLVTFFTLAHSLTLILTALGWINLPSQWIETGIALSVMFAAINVITQWVTRLGWLTFAFGLLHGMGFAGALGELGLPQHNQVLGVLAFNLGVEVGQLVIVLLTLPVFYLLRRFTTARGIVIPASATAIALFGGFWILERLNIIG</sequence>
<dbReference type="AlphaFoldDB" id="A0A316FAU5"/>
<accession>A0A316FAU5</accession>
<evidence type="ECO:0000256" key="2">
    <source>
        <dbReference type="SAM" id="SignalP"/>
    </source>
</evidence>
<comment type="caution">
    <text evidence="3">The sequence shown here is derived from an EMBL/GenBank/DDBJ whole genome shotgun (WGS) entry which is preliminary data.</text>
</comment>
<dbReference type="RefSeq" id="WP_109764927.1">
    <property type="nucleotide sequence ID" value="NZ_QGGU01000014.1"/>
</dbReference>
<proteinExistence type="predicted"/>
<evidence type="ECO:0000313" key="4">
    <source>
        <dbReference type="Proteomes" id="UP000245790"/>
    </source>
</evidence>
<organism evidence="3 4">
    <name type="scientific">Pleionea mediterranea</name>
    <dbReference type="NCBI Taxonomy" id="523701"/>
    <lineage>
        <taxon>Bacteria</taxon>
        <taxon>Pseudomonadati</taxon>
        <taxon>Pseudomonadota</taxon>
        <taxon>Gammaproteobacteria</taxon>
        <taxon>Oceanospirillales</taxon>
        <taxon>Pleioneaceae</taxon>
        <taxon>Pleionea</taxon>
    </lineage>
</organism>
<dbReference type="OrthoDB" id="9808870at2"/>
<feature type="signal peptide" evidence="2">
    <location>
        <begin position="1"/>
        <end position="29"/>
    </location>
</feature>
<feature type="transmembrane region" description="Helical" evidence="1">
    <location>
        <begin position="306"/>
        <end position="325"/>
    </location>
</feature>
<dbReference type="Pfam" id="PF13795">
    <property type="entry name" value="HupE_UreJ_2"/>
    <property type="match status" value="1"/>
</dbReference>
<feature type="transmembrane region" description="Helical" evidence="1">
    <location>
        <begin position="253"/>
        <end position="276"/>
    </location>
</feature>
<dbReference type="Proteomes" id="UP000245790">
    <property type="component" value="Unassembled WGS sequence"/>
</dbReference>
<feature type="transmembrane region" description="Helical" evidence="1">
    <location>
        <begin position="197"/>
        <end position="219"/>
    </location>
</feature>
<dbReference type="EMBL" id="QGGU01000014">
    <property type="protein sequence ID" value="PWK45385.1"/>
    <property type="molecule type" value="Genomic_DNA"/>
</dbReference>
<evidence type="ECO:0000256" key="1">
    <source>
        <dbReference type="SAM" id="Phobius"/>
    </source>
</evidence>
<keyword evidence="1" id="KW-1133">Transmembrane helix</keyword>
<evidence type="ECO:0000313" key="3">
    <source>
        <dbReference type="EMBL" id="PWK45385.1"/>
    </source>
</evidence>
<keyword evidence="4" id="KW-1185">Reference proteome</keyword>
<reference evidence="3 4" key="1">
    <citation type="submission" date="2018-05" db="EMBL/GenBank/DDBJ databases">
        <title>Genomic Encyclopedia of Type Strains, Phase IV (KMG-IV): sequencing the most valuable type-strain genomes for metagenomic binning, comparative biology and taxonomic classification.</title>
        <authorList>
            <person name="Goeker M."/>
        </authorList>
    </citation>
    <scope>NUCLEOTIDE SEQUENCE [LARGE SCALE GENOMIC DNA]</scope>
    <source>
        <strain evidence="3 4">DSM 25350</strain>
    </source>
</reference>
<dbReference type="InterPro" id="IPR032809">
    <property type="entry name" value="Put_HupE_UreJ"/>
</dbReference>
<feature type="chain" id="PRO_5016296364" evidence="2">
    <location>
        <begin position="30"/>
        <end position="398"/>
    </location>
</feature>
<feature type="transmembrane region" description="Helical" evidence="1">
    <location>
        <begin position="282"/>
        <end position="299"/>
    </location>
</feature>
<name>A0A316FAU5_9GAMM</name>
<keyword evidence="1" id="KW-0812">Transmembrane</keyword>
<keyword evidence="2" id="KW-0732">Signal</keyword>
<feature type="transmembrane region" description="Helical" evidence="1">
    <location>
        <begin position="373"/>
        <end position="391"/>
    </location>
</feature>
<feature type="transmembrane region" description="Helical" evidence="1">
    <location>
        <begin position="337"/>
        <end position="361"/>
    </location>
</feature>
<keyword evidence="1" id="KW-0472">Membrane</keyword>